<feature type="region of interest" description="Disordered" evidence="1">
    <location>
        <begin position="55"/>
        <end position="92"/>
    </location>
</feature>
<evidence type="ECO:0000256" key="1">
    <source>
        <dbReference type="SAM" id="MobiDB-lite"/>
    </source>
</evidence>
<dbReference type="EMBL" id="BPLR01018973">
    <property type="protein sequence ID" value="GIZ03580.1"/>
    <property type="molecule type" value="Genomic_DNA"/>
</dbReference>
<keyword evidence="3" id="KW-1185">Reference proteome</keyword>
<name>A0AAV4YBK6_CAEEX</name>
<reference evidence="2 3" key="1">
    <citation type="submission" date="2021-06" db="EMBL/GenBank/DDBJ databases">
        <title>Caerostris extrusa draft genome.</title>
        <authorList>
            <person name="Kono N."/>
            <person name="Arakawa K."/>
        </authorList>
    </citation>
    <scope>NUCLEOTIDE SEQUENCE [LARGE SCALE GENOMIC DNA]</scope>
</reference>
<proteinExistence type="predicted"/>
<protein>
    <submittedName>
        <fullName evidence="2">Uncharacterized protein</fullName>
    </submittedName>
</protein>
<evidence type="ECO:0000313" key="2">
    <source>
        <dbReference type="EMBL" id="GIZ03580.1"/>
    </source>
</evidence>
<organism evidence="2 3">
    <name type="scientific">Caerostris extrusa</name>
    <name type="common">Bark spider</name>
    <name type="synonym">Caerostris bankana</name>
    <dbReference type="NCBI Taxonomy" id="172846"/>
    <lineage>
        <taxon>Eukaryota</taxon>
        <taxon>Metazoa</taxon>
        <taxon>Ecdysozoa</taxon>
        <taxon>Arthropoda</taxon>
        <taxon>Chelicerata</taxon>
        <taxon>Arachnida</taxon>
        <taxon>Araneae</taxon>
        <taxon>Araneomorphae</taxon>
        <taxon>Entelegynae</taxon>
        <taxon>Araneoidea</taxon>
        <taxon>Araneidae</taxon>
        <taxon>Caerostris</taxon>
    </lineage>
</organism>
<dbReference type="AlphaFoldDB" id="A0AAV4YBK6"/>
<evidence type="ECO:0000313" key="3">
    <source>
        <dbReference type="Proteomes" id="UP001054945"/>
    </source>
</evidence>
<accession>A0AAV4YBK6</accession>
<comment type="caution">
    <text evidence="2">The sequence shown here is derived from an EMBL/GenBank/DDBJ whole genome shotgun (WGS) entry which is preliminary data.</text>
</comment>
<dbReference type="Proteomes" id="UP001054945">
    <property type="component" value="Unassembled WGS sequence"/>
</dbReference>
<gene>
    <name evidence="2" type="ORF">CEXT_439851</name>
</gene>
<sequence length="92" mass="10641">MQSSQLTRNIRRIYFAQTLSRAIKNRFATPRMAQVSLRLAGMSIAARLNHPPLMINTTNVLPENGSNSPRRHRRNSSWMPYSNSCNSRRRLD</sequence>